<dbReference type="STRING" id="1121338.CLTEP_22690"/>
<keyword evidence="2" id="KW-0680">Restriction system</keyword>
<feature type="domain" description="Type I restriction modification DNA specificity" evidence="5">
    <location>
        <begin position="8"/>
        <end position="184"/>
    </location>
</feature>
<evidence type="ECO:0000256" key="1">
    <source>
        <dbReference type="ARBA" id="ARBA00010923"/>
    </source>
</evidence>
<evidence type="ECO:0000259" key="5">
    <source>
        <dbReference type="Pfam" id="PF01420"/>
    </source>
</evidence>
<keyword evidence="4" id="KW-0175">Coiled coil</keyword>
<evidence type="ECO:0000256" key="4">
    <source>
        <dbReference type="SAM" id="Coils"/>
    </source>
</evidence>
<evidence type="ECO:0000256" key="2">
    <source>
        <dbReference type="ARBA" id="ARBA00022747"/>
    </source>
</evidence>
<dbReference type="InterPro" id="IPR000055">
    <property type="entry name" value="Restrct_endonuc_typeI_TRD"/>
</dbReference>
<dbReference type="SUPFAM" id="SSF116734">
    <property type="entry name" value="DNA methylase specificity domain"/>
    <property type="match status" value="2"/>
</dbReference>
<dbReference type="CDD" id="cd17244">
    <property type="entry name" value="RMtype1_S_Apa101655I-TRD2-CR2_like"/>
    <property type="match status" value="1"/>
</dbReference>
<feature type="domain" description="Type I restriction modification DNA specificity" evidence="5">
    <location>
        <begin position="225"/>
        <end position="399"/>
    </location>
</feature>
<dbReference type="OrthoDB" id="9811611at2"/>
<evidence type="ECO:0000313" key="7">
    <source>
        <dbReference type="Proteomes" id="UP000075531"/>
    </source>
</evidence>
<dbReference type="PATRIC" id="fig|1121338.3.peg.2337"/>
<dbReference type="Gene3D" id="3.90.220.20">
    <property type="entry name" value="DNA methylase specificity domains"/>
    <property type="match status" value="2"/>
</dbReference>
<dbReference type="Proteomes" id="UP000075531">
    <property type="component" value="Unassembled WGS sequence"/>
</dbReference>
<evidence type="ECO:0000313" key="6">
    <source>
        <dbReference type="EMBL" id="KYH32225.1"/>
    </source>
</evidence>
<dbReference type="GO" id="GO:0003677">
    <property type="term" value="F:DNA binding"/>
    <property type="evidence" value="ECO:0007669"/>
    <property type="project" value="UniProtKB-KW"/>
</dbReference>
<sequence>MEEIRQIPEGWEKNTLGEIYEIVIGGTPSREESKYWYSKSYGGNLWVAISDLNKREITETREKLTNCGVKNSNVKRIPKGTVLMSFKLSIGRVAFAGKDLYTNEAIAGFIKKSKFEADNVYLYYGLQQWNLLKEVDQAIKGATLNKEKIKKVEGLFPELKEQQKIARILSTLDQNIEKTEQTIEKYKKIKNGLMDDLLIGKIRFKDSKWVKETEFKEVEGVGRIPKDWEYKTFDKISRVRQGLQIAIDNRYKKEGENRYVYITVQYLNDIQDETNLFYIENPKESVVCKKEDILMTRTGNTGQVITNVEGVFHNNFFLIDFDKSKVIRDYLYYYLNIFFIQNLISVYAGTTTIPDLNHGDFYKLPICFPMQDEQKQIINILSKQDQLIEKEQQYLEKLKKLKSGLMEDLLTGKVRVKVEE</sequence>
<dbReference type="RefSeq" id="WP_066826727.1">
    <property type="nucleotide sequence ID" value="NZ_LTBA01000039.1"/>
</dbReference>
<dbReference type="PANTHER" id="PTHR30408:SF12">
    <property type="entry name" value="TYPE I RESTRICTION ENZYME MJAVIII SPECIFICITY SUBUNIT"/>
    <property type="match status" value="1"/>
</dbReference>
<keyword evidence="7" id="KW-1185">Reference proteome</keyword>
<dbReference type="Gene3D" id="1.10.287.1120">
    <property type="entry name" value="Bipartite methylase S protein"/>
    <property type="match status" value="1"/>
</dbReference>
<reference evidence="6 7" key="1">
    <citation type="submission" date="2016-02" db="EMBL/GenBank/DDBJ databases">
        <title>Genome sequence of Clostridium tepidiprofundi DSM 19306.</title>
        <authorList>
            <person name="Poehlein A."/>
            <person name="Daniel R."/>
        </authorList>
    </citation>
    <scope>NUCLEOTIDE SEQUENCE [LARGE SCALE GENOMIC DNA]</scope>
    <source>
        <strain evidence="6 7">DSM 19306</strain>
    </source>
</reference>
<comment type="caution">
    <text evidence="6">The sequence shown here is derived from an EMBL/GenBank/DDBJ whole genome shotgun (WGS) entry which is preliminary data.</text>
</comment>
<dbReference type="AlphaFoldDB" id="A0A151AX51"/>
<dbReference type="PANTHER" id="PTHR30408">
    <property type="entry name" value="TYPE-1 RESTRICTION ENZYME ECOKI SPECIFICITY PROTEIN"/>
    <property type="match status" value="1"/>
</dbReference>
<accession>A0A151AX51</accession>
<proteinExistence type="inferred from homology"/>
<dbReference type="GO" id="GO:0009307">
    <property type="term" value="P:DNA restriction-modification system"/>
    <property type="evidence" value="ECO:0007669"/>
    <property type="project" value="UniProtKB-KW"/>
</dbReference>
<name>A0A151AX51_9CLOT</name>
<keyword evidence="3" id="KW-0238">DNA-binding</keyword>
<dbReference type="InterPro" id="IPR044946">
    <property type="entry name" value="Restrct_endonuc_typeI_TRD_sf"/>
</dbReference>
<dbReference type="EMBL" id="LTBA01000039">
    <property type="protein sequence ID" value="KYH32225.1"/>
    <property type="molecule type" value="Genomic_DNA"/>
</dbReference>
<dbReference type="Pfam" id="PF01420">
    <property type="entry name" value="Methylase_S"/>
    <property type="match status" value="2"/>
</dbReference>
<dbReference type="InterPro" id="IPR052021">
    <property type="entry name" value="Type-I_RS_S_subunit"/>
</dbReference>
<protein>
    <submittedName>
        <fullName evidence="6">EcoKI restriction-modification system protein HsdS</fullName>
    </submittedName>
</protein>
<gene>
    <name evidence="6" type="ORF">CLTEP_22690</name>
</gene>
<feature type="coiled-coil region" evidence="4">
    <location>
        <begin position="169"/>
        <end position="196"/>
    </location>
</feature>
<dbReference type="REBASE" id="150551">
    <property type="entry name" value="S.Cte508ORF22700P"/>
</dbReference>
<comment type="similarity">
    <text evidence="1">Belongs to the type-I restriction system S methylase family.</text>
</comment>
<dbReference type="CDD" id="cd17263">
    <property type="entry name" value="RMtype1_S_AbaB8300I-TRD1-CR1_like"/>
    <property type="match status" value="1"/>
</dbReference>
<organism evidence="6 7">
    <name type="scientific">Clostridium tepidiprofundi DSM 19306</name>
    <dbReference type="NCBI Taxonomy" id="1121338"/>
    <lineage>
        <taxon>Bacteria</taxon>
        <taxon>Bacillati</taxon>
        <taxon>Bacillota</taxon>
        <taxon>Clostridia</taxon>
        <taxon>Eubacteriales</taxon>
        <taxon>Clostridiaceae</taxon>
        <taxon>Clostridium</taxon>
    </lineage>
</organism>
<evidence type="ECO:0000256" key="3">
    <source>
        <dbReference type="ARBA" id="ARBA00023125"/>
    </source>
</evidence>